<dbReference type="Proteomes" id="UP000051139">
    <property type="component" value="Unassembled WGS sequence"/>
</dbReference>
<feature type="transmembrane region" description="Helical" evidence="1">
    <location>
        <begin position="154"/>
        <end position="171"/>
    </location>
</feature>
<reference evidence="2 5" key="2">
    <citation type="submission" date="2019-07" db="EMBL/GenBank/DDBJ databases">
        <title>Whole genome shotgun sequence of Lactobacillus siliginis NBRC 101315.</title>
        <authorList>
            <person name="Hosoyama A."/>
            <person name="Uohara A."/>
            <person name="Ohji S."/>
            <person name="Ichikawa N."/>
        </authorList>
    </citation>
    <scope>NUCLEOTIDE SEQUENCE [LARGE SCALE GENOMIC DNA]</scope>
    <source>
        <strain evidence="2 5">NBRC 101315</strain>
    </source>
</reference>
<protein>
    <submittedName>
        <fullName evidence="2">ABC transporter permease</fullName>
    </submittedName>
</protein>
<proteinExistence type="predicted"/>
<dbReference type="OrthoDB" id="2249484at2"/>
<evidence type="ECO:0000313" key="3">
    <source>
        <dbReference type="EMBL" id="KRN95457.1"/>
    </source>
</evidence>
<dbReference type="PATRIC" id="fig|348151.3.peg.1970"/>
<accession>A0A0R2L1N1</accession>
<feature type="transmembrane region" description="Helical" evidence="1">
    <location>
        <begin position="60"/>
        <end position="82"/>
    </location>
</feature>
<evidence type="ECO:0000313" key="5">
    <source>
        <dbReference type="Proteomes" id="UP000321429"/>
    </source>
</evidence>
<reference evidence="3 4" key="1">
    <citation type="journal article" date="2015" name="Genome Announc.">
        <title>Expanding the biotechnology potential of lactobacilli through comparative genomics of 213 strains and associated genera.</title>
        <authorList>
            <person name="Sun Z."/>
            <person name="Harris H.M."/>
            <person name="McCann A."/>
            <person name="Guo C."/>
            <person name="Argimon S."/>
            <person name="Zhang W."/>
            <person name="Yang X."/>
            <person name="Jeffery I.B."/>
            <person name="Cooney J.C."/>
            <person name="Kagawa T.F."/>
            <person name="Liu W."/>
            <person name="Song Y."/>
            <person name="Salvetti E."/>
            <person name="Wrobel A."/>
            <person name="Rasinkangas P."/>
            <person name="Parkhill J."/>
            <person name="Rea M.C."/>
            <person name="O'Sullivan O."/>
            <person name="Ritari J."/>
            <person name="Douillard F.P."/>
            <person name="Paul Ross R."/>
            <person name="Yang R."/>
            <person name="Briner A.E."/>
            <person name="Felis G.E."/>
            <person name="de Vos W.M."/>
            <person name="Barrangou R."/>
            <person name="Klaenhammer T.R."/>
            <person name="Caufield P.W."/>
            <person name="Cui Y."/>
            <person name="Zhang H."/>
            <person name="O'Toole P.W."/>
        </authorList>
    </citation>
    <scope>NUCLEOTIDE SEQUENCE [LARGE SCALE GENOMIC DNA]</scope>
    <source>
        <strain evidence="3 4">DSM 22696</strain>
    </source>
</reference>
<evidence type="ECO:0000313" key="4">
    <source>
        <dbReference type="Proteomes" id="UP000051139"/>
    </source>
</evidence>
<dbReference type="AlphaFoldDB" id="A0A0R2L1N1"/>
<dbReference type="STRING" id="348151.IV55_GL001917"/>
<feature type="transmembrane region" description="Helical" evidence="1">
    <location>
        <begin position="230"/>
        <end position="250"/>
    </location>
</feature>
<dbReference type="EMBL" id="BJUD01000006">
    <property type="protein sequence ID" value="GEK28230.1"/>
    <property type="molecule type" value="Genomic_DNA"/>
</dbReference>
<organism evidence="3 4">
    <name type="scientific">Furfurilactobacillus siliginis</name>
    <dbReference type="NCBI Taxonomy" id="348151"/>
    <lineage>
        <taxon>Bacteria</taxon>
        <taxon>Bacillati</taxon>
        <taxon>Bacillota</taxon>
        <taxon>Bacilli</taxon>
        <taxon>Lactobacillales</taxon>
        <taxon>Lactobacillaceae</taxon>
        <taxon>Furfurilactobacillus</taxon>
    </lineage>
</organism>
<comment type="caution">
    <text evidence="3">The sequence shown here is derived from an EMBL/GenBank/DDBJ whole genome shotgun (WGS) entry which is preliminary data.</text>
</comment>
<gene>
    <name evidence="3" type="ORF">IV55_GL001917</name>
    <name evidence="2" type="ORF">LSI01_05410</name>
</gene>
<keyword evidence="1" id="KW-1133">Transmembrane helix</keyword>
<keyword evidence="1" id="KW-0812">Transmembrane</keyword>
<name>A0A0R2L1N1_9LACO</name>
<dbReference type="Proteomes" id="UP000321429">
    <property type="component" value="Unassembled WGS sequence"/>
</dbReference>
<keyword evidence="4" id="KW-1185">Reference proteome</keyword>
<keyword evidence="1" id="KW-0472">Membrane</keyword>
<evidence type="ECO:0000256" key="1">
    <source>
        <dbReference type="SAM" id="Phobius"/>
    </source>
</evidence>
<dbReference type="RefSeq" id="WP_057810615.1">
    <property type="nucleotide sequence ID" value="NZ_BJUD01000006.1"/>
</dbReference>
<feature type="transmembrane region" description="Helical" evidence="1">
    <location>
        <begin position="94"/>
        <end position="114"/>
    </location>
</feature>
<sequence>MRIKQVYNYRLQRDVQIIGWIYFGMIAGIIVLPLLIKLSLHDHQAFSWAPYLATNSFKNGMLFGFFGMSALVYSDFATLIQNGISRRTYWWGKLASLTSLAFGVSIINVIYRLLVAQPFGFMTYQQQALKDFGPHAGQGLVSVLWYWGSDLSDLIAMIAMGMLFGSILGLFSRKGKIILFSAAPFVGMGLIWFIFSSAGGTNQSFAGTWMASLIRVALGFDGHFQYRMPLNWIITNLVGSVVMLGISTMFNKMLRVRQV</sequence>
<evidence type="ECO:0000313" key="2">
    <source>
        <dbReference type="EMBL" id="GEK28230.1"/>
    </source>
</evidence>
<feature type="transmembrane region" description="Helical" evidence="1">
    <location>
        <begin position="178"/>
        <end position="195"/>
    </location>
</feature>
<dbReference type="EMBL" id="JQCB01000008">
    <property type="protein sequence ID" value="KRN95457.1"/>
    <property type="molecule type" value="Genomic_DNA"/>
</dbReference>
<feature type="transmembrane region" description="Helical" evidence="1">
    <location>
        <begin position="20"/>
        <end position="40"/>
    </location>
</feature>